<proteinExistence type="predicted"/>
<evidence type="ECO:0000256" key="1">
    <source>
        <dbReference type="SAM" id="MobiDB-lite"/>
    </source>
</evidence>
<dbReference type="AlphaFoldDB" id="A0A9X4E625"/>
<dbReference type="EMBL" id="CP146598">
    <property type="protein sequence ID" value="WWY02535.1"/>
    <property type="molecule type" value="Genomic_DNA"/>
</dbReference>
<keyword evidence="4" id="KW-1185">Reference proteome</keyword>
<dbReference type="Proteomes" id="UP001149607">
    <property type="component" value="Chromosome"/>
</dbReference>
<evidence type="ECO:0000313" key="4">
    <source>
        <dbReference type="Proteomes" id="UP001149607"/>
    </source>
</evidence>
<accession>A0A9X4E625</accession>
<name>A0A9X4E625_9NEIS</name>
<dbReference type="EMBL" id="JAPQFL010000003">
    <property type="protein sequence ID" value="MDD9328052.1"/>
    <property type="molecule type" value="Genomic_DNA"/>
</dbReference>
<sequence length="65" mass="7391">MKPKTKQKHLQHRVEQSPAHAQIIRRLSGIPAEEVPADKTRAANLYDDLRINHERGIRKGRAAST</sequence>
<gene>
    <name evidence="2" type="ORF">ORY91_001469</name>
    <name evidence="3" type="ORF">V9W64_07365</name>
</gene>
<organism evidence="2">
    <name type="scientific">Neisseria leonii</name>
    <dbReference type="NCBI Taxonomy" id="2995413"/>
    <lineage>
        <taxon>Bacteria</taxon>
        <taxon>Pseudomonadati</taxon>
        <taxon>Pseudomonadota</taxon>
        <taxon>Betaproteobacteria</taxon>
        <taxon>Neisseriales</taxon>
        <taxon>Neisseriaceae</taxon>
        <taxon>Neisseria</taxon>
    </lineage>
</organism>
<reference evidence="3" key="2">
    <citation type="submission" date="2024-02" db="EMBL/GenBank/DDBJ databases">
        <title>Neisseria leonii sp. nov.</title>
        <authorList>
            <person name="Boutroux M."/>
            <person name="Favre-Rochex S."/>
            <person name="Gorgette O."/>
            <person name="Touak G."/>
            <person name="Muhle E."/>
            <person name="Chesneau O."/>
            <person name="Clermont D."/>
            <person name="Rahi P."/>
        </authorList>
    </citation>
    <scope>NUCLEOTIDE SEQUENCE</scope>
    <source>
        <strain evidence="3">51.81</strain>
    </source>
</reference>
<feature type="region of interest" description="Disordered" evidence="1">
    <location>
        <begin position="1"/>
        <end position="20"/>
    </location>
</feature>
<evidence type="ECO:0000313" key="2">
    <source>
        <dbReference type="EMBL" id="MDD9328052.1"/>
    </source>
</evidence>
<dbReference type="RefSeq" id="WP_274585162.1">
    <property type="nucleotide sequence ID" value="NZ_CP146598.1"/>
</dbReference>
<feature type="compositionally biased region" description="Basic residues" evidence="1">
    <location>
        <begin position="1"/>
        <end position="11"/>
    </location>
</feature>
<evidence type="ECO:0000313" key="3">
    <source>
        <dbReference type="EMBL" id="WWY02535.1"/>
    </source>
</evidence>
<reference evidence="2" key="1">
    <citation type="submission" date="2022-10" db="EMBL/GenBank/DDBJ databases">
        <authorList>
            <person name="Boutroux M."/>
        </authorList>
    </citation>
    <scope>NUCLEOTIDE SEQUENCE</scope>
    <source>
        <strain evidence="2">51.81</strain>
    </source>
</reference>
<protein>
    <submittedName>
        <fullName evidence="2">Uncharacterized protein</fullName>
    </submittedName>
</protein>